<evidence type="ECO:0000256" key="1">
    <source>
        <dbReference type="RuleBase" id="RU000363"/>
    </source>
</evidence>
<dbReference type="PRINTS" id="PR00080">
    <property type="entry name" value="SDRFAMILY"/>
</dbReference>
<dbReference type="InterPro" id="IPR006311">
    <property type="entry name" value="TAT_signal"/>
</dbReference>
<dbReference type="InterPro" id="IPR036291">
    <property type="entry name" value="NAD(P)-bd_dom_sf"/>
</dbReference>
<dbReference type="PANTHER" id="PTHR43976">
    <property type="entry name" value="SHORT CHAIN DEHYDROGENASE"/>
    <property type="match status" value="1"/>
</dbReference>
<dbReference type="EMBL" id="FOKG01000013">
    <property type="protein sequence ID" value="SFB48446.1"/>
    <property type="molecule type" value="Genomic_DNA"/>
</dbReference>
<dbReference type="Proteomes" id="UP000243799">
    <property type="component" value="Unassembled WGS sequence"/>
</dbReference>
<dbReference type="SUPFAM" id="SSF51735">
    <property type="entry name" value="NAD(P)-binding Rossmann-fold domains"/>
    <property type="match status" value="1"/>
</dbReference>
<dbReference type="Pfam" id="PF00106">
    <property type="entry name" value="adh_short"/>
    <property type="match status" value="1"/>
</dbReference>
<evidence type="ECO:0000313" key="2">
    <source>
        <dbReference type="EMBL" id="SFB48446.1"/>
    </source>
</evidence>
<reference evidence="3" key="1">
    <citation type="submission" date="2016-10" db="EMBL/GenBank/DDBJ databases">
        <authorList>
            <person name="Varghese N."/>
            <person name="Submissions S."/>
        </authorList>
    </citation>
    <scope>NUCLEOTIDE SEQUENCE [LARGE SCALE GENOMIC DNA]</scope>
    <source>
        <strain evidence="3">CGMCC 4.3568</strain>
    </source>
</reference>
<proteinExistence type="inferred from homology"/>
<keyword evidence="3" id="KW-1185">Reference proteome</keyword>
<gene>
    <name evidence="2" type="ORF">SAMN05216266_113142</name>
</gene>
<comment type="similarity">
    <text evidence="1">Belongs to the short-chain dehydrogenases/reductases (SDR) family.</text>
</comment>
<dbReference type="InterPro" id="IPR051911">
    <property type="entry name" value="SDR_oxidoreductase"/>
</dbReference>
<dbReference type="PANTHER" id="PTHR43976:SF9">
    <property type="entry name" value="OXIDOREDUCTASE"/>
    <property type="match status" value="1"/>
</dbReference>
<dbReference type="PROSITE" id="PS51318">
    <property type="entry name" value="TAT"/>
    <property type="match status" value="1"/>
</dbReference>
<dbReference type="Gene3D" id="3.40.50.720">
    <property type="entry name" value="NAD(P)-binding Rossmann-like Domain"/>
    <property type="match status" value="1"/>
</dbReference>
<dbReference type="InterPro" id="IPR002347">
    <property type="entry name" value="SDR_fam"/>
</dbReference>
<name>A0A1I1BFL9_9PSEU</name>
<sequence>MIIDSEEAGPVPDTGPSNITRRTVIGGIGALGAAAVLSTGAAAEEAHARDPKGVDGKVALITGTSSGFGRLIALTLARTGYEVYASMRHPHRQNAAPAGVLRRAARGEGLALEVVEIDVRDERSVDSGVRRVLRRAGHIDLLVNNAGIFYPALLETMTIEQVQEVFETDVFGQLRMNRAVLPAMRSQGEGLIVQLTSGVGRIAFPFQGAYNGAKWAMEAMAEVSRYELSQSGVDVVIVEPGAYPTDLIDNARILYRDYLRRLSRDDARRRAEYGDLADRVENELQEPSGPVPQEVADAVVRLAQMPAGRRPLRTLVGADTELLTEVNAVHQRVQNEIMGLAGYGDLIGVRPSSGPRG</sequence>
<protein>
    <submittedName>
        <fullName evidence="2">NADP-dependent 3-hydroxy acid dehydrogenase YdfG</fullName>
    </submittedName>
</protein>
<dbReference type="CDD" id="cd05374">
    <property type="entry name" value="17beta-HSD-like_SDR_c"/>
    <property type="match status" value="1"/>
</dbReference>
<accession>A0A1I1BFL9</accession>
<dbReference type="PRINTS" id="PR00081">
    <property type="entry name" value="GDHRDH"/>
</dbReference>
<dbReference type="STRING" id="490629.SAMN05216266_113142"/>
<organism evidence="2 3">
    <name type="scientific">Amycolatopsis marina</name>
    <dbReference type="NCBI Taxonomy" id="490629"/>
    <lineage>
        <taxon>Bacteria</taxon>
        <taxon>Bacillati</taxon>
        <taxon>Actinomycetota</taxon>
        <taxon>Actinomycetes</taxon>
        <taxon>Pseudonocardiales</taxon>
        <taxon>Pseudonocardiaceae</taxon>
        <taxon>Amycolatopsis</taxon>
    </lineage>
</organism>
<evidence type="ECO:0000313" key="3">
    <source>
        <dbReference type="Proteomes" id="UP000243799"/>
    </source>
</evidence>
<dbReference type="AlphaFoldDB" id="A0A1I1BFL9"/>